<dbReference type="EMBL" id="SODD01000016">
    <property type="protein sequence ID" value="TDW19931.1"/>
    <property type="molecule type" value="Genomic_DNA"/>
</dbReference>
<name>A0A4R7ZSR3_9FIRM</name>
<keyword evidence="1" id="KW-0472">Membrane</keyword>
<accession>A0A4R7ZSR3</accession>
<proteinExistence type="predicted"/>
<sequence>MNLSEVGKLDEIIVTHFLLFIVFLYLSLVYYFEMHEKIKKDKKSKKYLLSSGYFLALRLFSGLNLLFGIVGIFISRLILDGRLRVEPIYSFFTFGRNEEILSNIYIIQAMFMIVTLIYTEHPKLRKMRTAILIFIIATVCTAGVIYGMEQIVKENTEIKSAKRTEVQITVLDENGNTDKDLKVNCLLLSCDEVDEKYFEELHLTFNEDAMEIEPNTTGFIFEKVNSDKEYSNNLYLNESVKNNAYKVIQLSAYAALNGEKFNYTVKRTCKDPVNNKYITKGDTEWLLIKKNLYELSQAGTVFEIKHKTLTLEVMQLYESIESNFDNLKVE</sequence>
<dbReference type="Proteomes" id="UP000294743">
    <property type="component" value="Unassembled WGS sequence"/>
</dbReference>
<feature type="transmembrane region" description="Helical" evidence="1">
    <location>
        <begin position="53"/>
        <end position="79"/>
    </location>
</feature>
<keyword evidence="1" id="KW-1133">Transmembrane helix</keyword>
<feature type="transmembrane region" description="Helical" evidence="1">
    <location>
        <begin position="130"/>
        <end position="148"/>
    </location>
</feature>
<feature type="transmembrane region" description="Helical" evidence="1">
    <location>
        <begin position="99"/>
        <end position="118"/>
    </location>
</feature>
<dbReference type="AlphaFoldDB" id="A0A4R7ZSR3"/>
<keyword evidence="1" id="KW-0812">Transmembrane</keyword>
<organism evidence="2 3">
    <name type="scientific">Breznakia blatticola</name>
    <dbReference type="NCBI Taxonomy" id="1754012"/>
    <lineage>
        <taxon>Bacteria</taxon>
        <taxon>Bacillati</taxon>
        <taxon>Bacillota</taxon>
        <taxon>Erysipelotrichia</taxon>
        <taxon>Erysipelotrichales</taxon>
        <taxon>Erysipelotrichaceae</taxon>
        <taxon>Breznakia</taxon>
    </lineage>
</organism>
<reference evidence="2 3" key="1">
    <citation type="submission" date="2019-03" db="EMBL/GenBank/DDBJ databases">
        <title>Genomic Encyclopedia of Type Strains, Phase IV (KMG-IV): sequencing the most valuable type-strain genomes for metagenomic binning, comparative biology and taxonomic classification.</title>
        <authorList>
            <person name="Goeker M."/>
        </authorList>
    </citation>
    <scope>NUCLEOTIDE SEQUENCE [LARGE SCALE GENOMIC DNA]</scope>
    <source>
        <strain evidence="2 3">DSM 28867</strain>
    </source>
</reference>
<gene>
    <name evidence="2" type="ORF">EDD63_11633</name>
</gene>
<protein>
    <submittedName>
        <fullName evidence="2">Uncharacterized protein</fullName>
    </submittedName>
</protein>
<comment type="caution">
    <text evidence="2">The sequence shown here is derived from an EMBL/GenBank/DDBJ whole genome shotgun (WGS) entry which is preliminary data.</text>
</comment>
<dbReference type="RefSeq" id="WP_134169434.1">
    <property type="nucleotide sequence ID" value="NZ_SODD01000016.1"/>
</dbReference>
<feature type="transmembrane region" description="Helical" evidence="1">
    <location>
        <begin position="12"/>
        <end position="32"/>
    </location>
</feature>
<evidence type="ECO:0000313" key="3">
    <source>
        <dbReference type="Proteomes" id="UP000294743"/>
    </source>
</evidence>
<evidence type="ECO:0000256" key="1">
    <source>
        <dbReference type="SAM" id="Phobius"/>
    </source>
</evidence>
<evidence type="ECO:0000313" key="2">
    <source>
        <dbReference type="EMBL" id="TDW19931.1"/>
    </source>
</evidence>
<keyword evidence="3" id="KW-1185">Reference proteome</keyword>